<keyword evidence="4" id="KW-1185">Reference proteome</keyword>
<evidence type="ECO:0000256" key="1">
    <source>
        <dbReference type="ARBA" id="ARBA00008007"/>
    </source>
</evidence>
<dbReference type="CDD" id="cd06223">
    <property type="entry name" value="PRTases_typeI"/>
    <property type="match status" value="1"/>
</dbReference>
<comment type="similarity">
    <text evidence="1">Belongs to the ComF/GntX family.</text>
</comment>
<dbReference type="Gene3D" id="3.40.50.2020">
    <property type="match status" value="1"/>
</dbReference>
<dbReference type="SUPFAM" id="SSF53271">
    <property type="entry name" value="PRTase-like"/>
    <property type="match status" value="1"/>
</dbReference>
<comment type="caution">
    <text evidence="3">The sequence shown here is derived from an EMBL/GenBank/DDBJ whole genome shotgun (WGS) entry which is preliminary data.</text>
</comment>
<evidence type="ECO:0000313" key="3">
    <source>
        <dbReference type="EMBL" id="KNE19759.1"/>
    </source>
</evidence>
<dbReference type="PANTHER" id="PTHR47505:SF1">
    <property type="entry name" value="DNA UTILIZATION PROTEIN YHGH"/>
    <property type="match status" value="1"/>
</dbReference>
<dbReference type="Pfam" id="PF00156">
    <property type="entry name" value="Pribosyltran"/>
    <property type="match status" value="1"/>
</dbReference>
<dbReference type="InterPro" id="IPR029057">
    <property type="entry name" value="PRTase-like"/>
</dbReference>
<dbReference type="AlphaFoldDB" id="A0A0L0QMM3"/>
<sequence>MKCLSCHSNITTEVTWRTFFYPTSMKICKLCNHLLPVISGSRCLRCSRRSDVPKCIDCLQWEKFPGKDTLKCNYSIYQYNEFMQDIITKWKYRGDYELGYIFKNACRTHFRKMMQTTAKTHLAIPIPLSVERQVERGFNQAEMLAQFLPIPKAAYLQRVTSEKQAKKTRSERMESANPFRLKKPINKPVILVDDIYTTGTTLRHAAKVLIEHGCPEVISFTLIRS</sequence>
<feature type="domain" description="Phosphoribosyltransferase" evidence="2">
    <location>
        <begin position="137"/>
        <end position="224"/>
    </location>
</feature>
<organism evidence="3 4">
    <name type="scientific">Virgibacillus pantothenticus</name>
    <dbReference type="NCBI Taxonomy" id="1473"/>
    <lineage>
        <taxon>Bacteria</taxon>
        <taxon>Bacillati</taxon>
        <taxon>Bacillota</taxon>
        <taxon>Bacilli</taxon>
        <taxon>Bacillales</taxon>
        <taxon>Bacillaceae</taxon>
        <taxon>Virgibacillus</taxon>
    </lineage>
</organism>
<dbReference type="EMBL" id="LGTO01000007">
    <property type="protein sequence ID" value="KNE19759.1"/>
    <property type="molecule type" value="Genomic_DNA"/>
</dbReference>
<proteinExistence type="inferred from homology"/>
<protein>
    <submittedName>
        <fullName evidence="3">Competence protein</fullName>
    </submittedName>
</protein>
<name>A0A0L0QMM3_VIRPA</name>
<evidence type="ECO:0000313" key="4">
    <source>
        <dbReference type="Proteomes" id="UP000036780"/>
    </source>
</evidence>
<dbReference type="OrthoDB" id="9779910at2"/>
<dbReference type="PANTHER" id="PTHR47505">
    <property type="entry name" value="DNA UTILIZATION PROTEIN YHGH"/>
    <property type="match status" value="1"/>
</dbReference>
<gene>
    <name evidence="3" type="ORF">AFK71_15110</name>
</gene>
<dbReference type="InterPro" id="IPR000836">
    <property type="entry name" value="PRTase_dom"/>
</dbReference>
<dbReference type="PATRIC" id="fig|1473.5.peg.1681"/>
<evidence type="ECO:0000259" key="2">
    <source>
        <dbReference type="Pfam" id="PF00156"/>
    </source>
</evidence>
<dbReference type="Proteomes" id="UP000036780">
    <property type="component" value="Unassembled WGS sequence"/>
</dbReference>
<accession>A0A0L0QMM3</accession>
<dbReference type="InterPro" id="IPR051910">
    <property type="entry name" value="ComF/GntX_DNA_util-trans"/>
</dbReference>
<reference evidence="4" key="1">
    <citation type="submission" date="2015-07" db="EMBL/GenBank/DDBJ databases">
        <title>Fjat-10053 dsm26.</title>
        <authorList>
            <person name="Liu B."/>
            <person name="Wang J."/>
            <person name="Zhu Y."/>
            <person name="Liu G."/>
            <person name="Chen Q."/>
            <person name="Chen Z."/>
            <person name="Lan J."/>
            <person name="Che J."/>
            <person name="Ge C."/>
            <person name="Shi H."/>
            <person name="Pan Z."/>
            <person name="Liu X."/>
        </authorList>
    </citation>
    <scope>NUCLEOTIDE SEQUENCE [LARGE SCALE GENOMIC DNA]</scope>
    <source>
        <strain evidence="4">DSM 26</strain>
    </source>
</reference>